<reference evidence="3 6" key="2">
    <citation type="submission" date="2023-07" db="EMBL/GenBank/DDBJ databases">
        <title>Genomic Encyclopedia of Type Strains, Phase IV (KMG-IV): sequencing the most valuable type-strain genomes for metagenomic binning, comparative biology and taxonomic classification.</title>
        <authorList>
            <person name="Goeker M."/>
        </authorList>
    </citation>
    <scope>NUCLEOTIDE SEQUENCE [LARGE SCALE GENOMIC DNA]</scope>
    <source>
        <strain evidence="3 6">DSM 14432</strain>
    </source>
</reference>
<dbReference type="SUPFAM" id="SSF53328">
    <property type="entry name" value="Formyltransferase"/>
    <property type="match status" value="1"/>
</dbReference>
<gene>
    <name evidence="4" type="ORF">GRI55_14195</name>
    <name evidence="3" type="ORF">QOZ97_002910</name>
</gene>
<dbReference type="AlphaFoldDB" id="A0A6I4UEK7"/>
<dbReference type="EC" id="2.1.2.9" evidence="3"/>
<dbReference type="InterPro" id="IPR011034">
    <property type="entry name" value="Formyl_transferase-like_C_sf"/>
</dbReference>
<keyword evidence="6" id="KW-1185">Reference proteome</keyword>
<dbReference type="GO" id="GO:0004479">
    <property type="term" value="F:methionyl-tRNA formyltransferase activity"/>
    <property type="evidence" value="ECO:0007669"/>
    <property type="project" value="UniProtKB-EC"/>
</dbReference>
<feature type="domain" description="Formyl transferase C-terminal" evidence="2">
    <location>
        <begin position="208"/>
        <end position="287"/>
    </location>
</feature>
<dbReference type="PANTHER" id="PTHR11138">
    <property type="entry name" value="METHIONYL-TRNA FORMYLTRANSFERASE"/>
    <property type="match status" value="1"/>
</dbReference>
<dbReference type="SUPFAM" id="SSF50486">
    <property type="entry name" value="FMT C-terminal domain-like"/>
    <property type="match status" value="1"/>
</dbReference>
<dbReference type="Pfam" id="PF02911">
    <property type="entry name" value="Formyl_trans_C"/>
    <property type="match status" value="1"/>
</dbReference>
<feature type="domain" description="Formyl transferase N-terminal" evidence="1">
    <location>
        <begin position="65"/>
        <end position="173"/>
    </location>
</feature>
<evidence type="ECO:0000259" key="2">
    <source>
        <dbReference type="Pfam" id="PF02911"/>
    </source>
</evidence>
<dbReference type="EMBL" id="WTYG01000008">
    <property type="protein sequence ID" value="MXP36898.1"/>
    <property type="molecule type" value="Genomic_DNA"/>
</dbReference>
<evidence type="ECO:0000313" key="6">
    <source>
        <dbReference type="Proteomes" id="UP001238601"/>
    </source>
</evidence>
<keyword evidence="4" id="KW-0808">Transferase</keyword>
<accession>A0A6I4UEK7</accession>
<dbReference type="GO" id="GO:0005829">
    <property type="term" value="C:cytosol"/>
    <property type="evidence" value="ECO:0007669"/>
    <property type="project" value="TreeGrafter"/>
</dbReference>
<dbReference type="Proteomes" id="UP000439914">
    <property type="component" value="Unassembled WGS sequence"/>
</dbReference>
<name>A0A6I4UEK7_9SPHN</name>
<dbReference type="Gene3D" id="3.40.50.12230">
    <property type="match status" value="1"/>
</dbReference>
<dbReference type="RefSeq" id="WP_160767590.1">
    <property type="nucleotide sequence ID" value="NZ_JAUSWK010000007.1"/>
</dbReference>
<sequence>MNEDTIRAFFIGCVKSSDVALETLIADPKVDLRGVLTLRGSKFNADFVNIAGRAEAARVPVHYAEELDKTALPDLLREADVQVMFVIGWSKLISQDVLDVPAIGTVGFHPAELPANRGRHPLIWALALDLKQTSSTFFLMDEGADSGPILSQVPLAISSDDDAASLYKKVLNAVPGQLRTIVTDIVSGTLDPQPQDETKATYWRKRGPADGLIDWRMPASSIRNLVRALARPYSGAEFQLGENHVKLWRCAEFDGEVPKNAEPGKVLDAGPDGPVIKAGIGAVRLIETSDMPSLNEGNYL</sequence>
<dbReference type="GeneID" id="93687717"/>
<dbReference type="InterPro" id="IPR002376">
    <property type="entry name" value="Formyl_transf_N"/>
</dbReference>
<dbReference type="Pfam" id="PF00551">
    <property type="entry name" value="Formyl_trans_N"/>
    <property type="match status" value="1"/>
</dbReference>
<dbReference type="Proteomes" id="UP001238601">
    <property type="component" value="Unassembled WGS sequence"/>
</dbReference>
<proteinExistence type="predicted"/>
<dbReference type="InterPro" id="IPR036477">
    <property type="entry name" value="Formyl_transf_N_sf"/>
</dbReference>
<dbReference type="EMBL" id="JAUSWK010000007">
    <property type="protein sequence ID" value="MDQ0567354.1"/>
    <property type="molecule type" value="Genomic_DNA"/>
</dbReference>
<dbReference type="InterPro" id="IPR005793">
    <property type="entry name" value="Formyl_trans_C"/>
</dbReference>
<comment type="caution">
    <text evidence="4">The sequence shown here is derived from an EMBL/GenBank/DDBJ whole genome shotgun (WGS) entry which is preliminary data.</text>
</comment>
<evidence type="ECO:0000259" key="1">
    <source>
        <dbReference type="Pfam" id="PF00551"/>
    </source>
</evidence>
<protein>
    <submittedName>
        <fullName evidence="4">Formyl transferase</fullName>
    </submittedName>
    <submittedName>
        <fullName evidence="3">Methionyl-tRNA formyltransferase</fullName>
        <ecNumber evidence="3">2.1.2.9</ecNumber>
    </submittedName>
</protein>
<reference evidence="4 5" key="1">
    <citation type="submission" date="2019-12" db="EMBL/GenBank/DDBJ databases">
        <title>Genomic-based taxomic classification of the family Erythrobacteraceae.</title>
        <authorList>
            <person name="Xu L."/>
        </authorList>
    </citation>
    <scope>NUCLEOTIDE SEQUENCE [LARGE SCALE GENOMIC DNA]</scope>
    <source>
        <strain evidence="4 5">CGMCC 1.8703</strain>
    </source>
</reference>
<organism evidence="4 5">
    <name type="scientific">Qipengyuania citrea</name>
    <dbReference type="NCBI Taxonomy" id="225971"/>
    <lineage>
        <taxon>Bacteria</taxon>
        <taxon>Pseudomonadati</taxon>
        <taxon>Pseudomonadota</taxon>
        <taxon>Alphaproteobacteria</taxon>
        <taxon>Sphingomonadales</taxon>
        <taxon>Erythrobacteraceae</taxon>
        <taxon>Qipengyuania</taxon>
    </lineage>
</organism>
<evidence type="ECO:0000313" key="3">
    <source>
        <dbReference type="EMBL" id="MDQ0567354.1"/>
    </source>
</evidence>
<dbReference type="PANTHER" id="PTHR11138:SF5">
    <property type="entry name" value="METHIONYL-TRNA FORMYLTRANSFERASE, MITOCHONDRIAL"/>
    <property type="match status" value="1"/>
</dbReference>
<evidence type="ECO:0000313" key="4">
    <source>
        <dbReference type="EMBL" id="MXP36898.1"/>
    </source>
</evidence>
<evidence type="ECO:0000313" key="5">
    <source>
        <dbReference type="Proteomes" id="UP000439914"/>
    </source>
</evidence>